<dbReference type="Gene3D" id="3.40.50.150">
    <property type="entry name" value="Vaccinia Virus protein VP39"/>
    <property type="match status" value="1"/>
</dbReference>
<dbReference type="SUPFAM" id="SSF53335">
    <property type="entry name" value="S-adenosyl-L-methionine-dependent methyltransferases"/>
    <property type="match status" value="1"/>
</dbReference>
<keyword evidence="3" id="KW-1185">Reference proteome</keyword>
<dbReference type="Proteomes" id="UP000245461">
    <property type="component" value="Unassembled WGS sequence"/>
</dbReference>
<evidence type="ECO:0000313" key="2">
    <source>
        <dbReference type="EMBL" id="PWR22840.1"/>
    </source>
</evidence>
<accession>A0A317E9K5</accession>
<evidence type="ECO:0000256" key="1">
    <source>
        <dbReference type="SAM" id="MobiDB-lite"/>
    </source>
</evidence>
<name>A0A317E9K5_9PROT</name>
<dbReference type="EMBL" id="QGLE01000005">
    <property type="protein sequence ID" value="PWR22840.1"/>
    <property type="molecule type" value="Genomic_DNA"/>
</dbReference>
<evidence type="ECO:0000313" key="3">
    <source>
        <dbReference type="Proteomes" id="UP000245461"/>
    </source>
</evidence>
<gene>
    <name evidence="2" type="ORF">DKG74_10475</name>
</gene>
<sequence length="415" mass="45269">MANSLAMNPAGQRADKYDEDRTVQIGGYTMNRRTSLLRESVCDLAAEFLPKGLAVLDRSTGEWPLAAMIESVPVDFGETVELVAFLGSTEFADDLAATLADFRGPATAILCAPYLVGTPGDLPILETGWRRAYTFEAFSAEVERAGYQVVVCVFTAQGPAAACLLLPRADDEDAWWHRSPAAETIEVYGYRSERQIAKHLLATEAGLYGGDWRLQSEQLRSRVRVAAALIPPGLTILDVGCGAMYLESEAAPARYIPVDLVARDDRTRIVDLALDDLPRAWVEEADVVALLNLFEHFDDPARVLLSVAACGKTVITSSKVIGTPSLDSADIEQMFADTGFTVTDKALFGDKLILWRLDCLTEAGDLRLPPAPGREHGAPMDFDPAEAKKAANRKAKQERLAAREARAARLRNRDD</sequence>
<feature type="region of interest" description="Disordered" evidence="1">
    <location>
        <begin position="369"/>
        <end position="415"/>
    </location>
</feature>
<feature type="compositionally biased region" description="Basic and acidic residues" evidence="1">
    <location>
        <begin position="385"/>
        <end position="415"/>
    </location>
</feature>
<dbReference type="Pfam" id="PF13489">
    <property type="entry name" value="Methyltransf_23"/>
    <property type="match status" value="1"/>
</dbReference>
<dbReference type="AlphaFoldDB" id="A0A317E9K5"/>
<comment type="caution">
    <text evidence="2">The sequence shown here is derived from an EMBL/GenBank/DDBJ whole genome shotgun (WGS) entry which is preliminary data.</text>
</comment>
<proteinExistence type="predicted"/>
<protein>
    <submittedName>
        <fullName evidence="2">Uncharacterized protein</fullName>
    </submittedName>
</protein>
<reference evidence="2 3" key="1">
    <citation type="submission" date="2018-05" db="EMBL/GenBank/DDBJ databases">
        <title>Zavarzinia sp. HR-AS.</title>
        <authorList>
            <person name="Lee Y."/>
            <person name="Jeon C.O."/>
        </authorList>
    </citation>
    <scope>NUCLEOTIDE SEQUENCE [LARGE SCALE GENOMIC DNA]</scope>
    <source>
        <strain evidence="2 3">HR-AS</strain>
    </source>
</reference>
<dbReference type="InterPro" id="IPR029063">
    <property type="entry name" value="SAM-dependent_MTases_sf"/>
</dbReference>
<organism evidence="2 3">
    <name type="scientific">Zavarzinia aquatilis</name>
    <dbReference type="NCBI Taxonomy" id="2211142"/>
    <lineage>
        <taxon>Bacteria</taxon>
        <taxon>Pseudomonadati</taxon>
        <taxon>Pseudomonadota</taxon>
        <taxon>Alphaproteobacteria</taxon>
        <taxon>Rhodospirillales</taxon>
        <taxon>Zavarziniaceae</taxon>
        <taxon>Zavarzinia</taxon>
    </lineage>
</organism>